<feature type="transmembrane region" description="Helical" evidence="1">
    <location>
        <begin position="21"/>
        <end position="40"/>
    </location>
</feature>
<name>A0A9D8PK59_9DELT</name>
<feature type="transmembrane region" description="Helical" evidence="1">
    <location>
        <begin position="46"/>
        <end position="70"/>
    </location>
</feature>
<evidence type="ECO:0000256" key="1">
    <source>
        <dbReference type="SAM" id="Phobius"/>
    </source>
</evidence>
<accession>A0A9D8PK59</accession>
<keyword evidence="1" id="KW-0812">Transmembrane</keyword>
<feature type="transmembrane region" description="Helical" evidence="1">
    <location>
        <begin position="163"/>
        <end position="184"/>
    </location>
</feature>
<feature type="transmembrane region" description="Helical" evidence="1">
    <location>
        <begin position="77"/>
        <end position="98"/>
    </location>
</feature>
<proteinExistence type="predicted"/>
<protein>
    <submittedName>
        <fullName evidence="2">Uncharacterized protein</fullName>
    </submittedName>
</protein>
<reference evidence="2" key="2">
    <citation type="submission" date="2021-01" db="EMBL/GenBank/DDBJ databases">
        <authorList>
            <person name="Hahn C.R."/>
            <person name="Youssef N.H."/>
            <person name="Elshahed M."/>
        </authorList>
    </citation>
    <scope>NUCLEOTIDE SEQUENCE</scope>
    <source>
        <strain evidence="2">Zod_Metabat.24</strain>
    </source>
</reference>
<sequence length="202" mass="22411">MDIQEAFSKIRSPETLSEKTVFVSLGIYCVSRALLSFINFTGFRSVFFLLLYLTALFGIVVGLVMIIKLIGKIKDDFLKLGFLGLGLWLIAEGLSVFIPSVKEMYFLKVALSFGAGALIIIGAVNREVVRQAAGIFLLGFYLFLNGITVIVNIFYAWDERIQIIIGFAFISLLFMAGLLLMLGWPGGGIIEEDNYDDVPKIE</sequence>
<dbReference type="EMBL" id="JAFGIX010000023">
    <property type="protein sequence ID" value="MBN1572446.1"/>
    <property type="molecule type" value="Genomic_DNA"/>
</dbReference>
<comment type="caution">
    <text evidence="2">The sequence shown here is derived from an EMBL/GenBank/DDBJ whole genome shotgun (WGS) entry which is preliminary data.</text>
</comment>
<feature type="transmembrane region" description="Helical" evidence="1">
    <location>
        <begin position="104"/>
        <end position="124"/>
    </location>
</feature>
<dbReference type="Proteomes" id="UP000809273">
    <property type="component" value="Unassembled WGS sequence"/>
</dbReference>
<keyword evidence="1" id="KW-0472">Membrane</keyword>
<feature type="transmembrane region" description="Helical" evidence="1">
    <location>
        <begin position="136"/>
        <end position="157"/>
    </location>
</feature>
<gene>
    <name evidence="2" type="ORF">JW984_04535</name>
</gene>
<evidence type="ECO:0000313" key="3">
    <source>
        <dbReference type="Proteomes" id="UP000809273"/>
    </source>
</evidence>
<evidence type="ECO:0000313" key="2">
    <source>
        <dbReference type="EMBL" id="MBN1572446.1"/>
    </source>
</evidence>
<dbReference type="AlphaFoldDB" id="A0A9D8PK59"/>
<reference evidence="2" key="1">
    <citation type="journal article" date="2021" name="Environ. Microbiol.">
        <title>Genomic characterization of three novel Desulfobacterota classes expand the metabolic and phylogenetic diversity of the phylum.</title>
        <authorList>
            <person name="Murphy C.L."/>
            <person name="Biggerstaff J."/>
            <person name="Eichhorn A."/>
            <person name="Ewing E."/>
            <person name="Shahan R."/>
            <person name="Soriano D."/>
            <person name="Stewart S."/>
            <person name="VanMol K."/>
            <person name="Walker R."/>
            <person name="Walters P."/>
            <person name="Elshahed M.S."/>
            <person name="Youssef N.H."/>
        </authorList>
    </citation>
    <scope>NUCLEOTIDE SEQUENCE</scope>
    <source>
        <strain evidence="2">Zod_Metabat.24</strain>
    </source>
</reference>
<organism evidence="2 3">
    <name type="scientific">Candidatus Zymogenus saltonus</name>
    <dbReference type="NCBI Taxonomy" id="2844893"/>
    <lineage>
        <taxon>Bacteria</taxon>
        <taxon>Deltaproteobacteria</taxon>
        <taxon>Candidatus Zymogenia</taxon>
        <taxon>Candidatus Zymogeniales</taxon>
        <taxon>Candidatus Zymogenaceae</taxon>
        <taxon>Candidatus Zymogenus</taxon>
    </lineage>
</organism>
<keyword evidence="1" id="KW-1133">Transmembrane helix</keyword>